<feature type="signal peptide" evidence="11">
    <location>
        <begin position="1"/>
        <end position="22"/>
    </location>
</feature>
<dbReference type="GO" id="GO:0005975">
    <property type="term" value="P:carbohydrate metabolic process"/>
    <property type="evidence" value="ECO:0007669"/>
    <property type="project" value="InterPro"/>
</dbReference>
<dbReference type="EMBL" id="CCBN010000002">
    <property type="protein sequence ID" value="CDO52098.1"/>
    <property type="molecule type" value="Genomic_DNA"/>
</dbReference>
<dbReference type="Pfam" id="PF00332">
    <property type="entry name" value="Glyco_hydro_17"/>
    <property type="match status" value="1"/>
</dbReference>
<dbReference type="PANTHER" id="PTHR16631:SF14">
    <property type="entry name" value="FAMILY 17 GLUCOSIDASE SCW10-RELATED"/>
    <property type="match status" value="1"/>
</dbReference>
<dbReference type="GO" id="GO:0009986">
    <property type="term" value="C:cell surface"/>
    <property type="evidence" value="ECO:0007669"/>
    <property type="project" value="TreeGrafter"/>
</dbReference>
<evidence type="ECO:0000256" key="4">
    <source>
        <dbReference type="ARBA" id="ARBA00022525"/>
    </source>
</evidence>
<dbReference type="GO" id="GO:0042973">
    <property type="term" value="F:glucan endo-1,3-beta-D-glucosidase activity"/>
    <property type="evidence" value="ECO:0007669"/>
    <property type="project" value="TreeGrafter"/>
</dbReference>
<evidence type="ECO:0000256" key="8">
    <source>
        <dbReference type="ARBA" id="ARBA00023295"/>
    </source>
</evidence>
<dbReference type="FunFam" id="3.20.20.80:FF:000111">
    <property type="entry name" value="Soluble cell wall protein"/>
    <property type="match status" value="1"/>
</dbReference>
<evidence type="ECO:0000313" key="13">
    <source>
        <dbReference type="EMBL" id="KAF5092703.1"/>
    </source>
</evidence>
<dbReference type="AlphaFoldDB" id="A0A0J9X4S0"/>
<dbReference type="OrthoDB" id="941679at2759"/>
<gene>
    <name evidence="12" type="ORF">BN980_GECA02s05774g</name>
    <name evidence="13" type="ORF">DV451_005190</name>
</gene>
<proteinExistence type="inferred from homology"/>
<dbReference type="GO" id="GO:0071555">
    <property type="term" value="P:cell wall organization"/>
    <property type="evidence" value="ECO:0007669"/>
    <property type="project" value="UniProtKB-KW"/>
</dbReference>
<comment type="similarity">
    <text evidence="2 10">Belongs to the glycosyl hydrolase 17 family.</text>
</comment>
<name>A0A0J9X4S0_GEOCN</name>
<keyword evidence="9" id="KW-0961">Cell wall biogenesis/degradation</keyword>
<evidence type="ECO:0000256" key="11">
    <source>
        <dbReference type="SAM" id="SignalP"/>
    </source>
</evidence>
<dbReference type="InterPro" id="IPR017853">
    <property type="entry name" value="GH"/>
</dbReference>
<comment type="subcellular location">
    <subcellularLocation>
        <location evidence="1">Secreted</location>
        <location evidence="1">Cell wall</location>
    </subcellularLocation>
</comment>
<keyword evidence="7" id="KW-0325">Glycoprotein</keyword>
<dbReference type="InterPro" id="IPR000490">
    <property type="entry name" value="Glyco_hydro_17"/>
</dbReference>
<evidence type="ECO:0000256" key="7">
    <source>
        <dbReference type="ARBA" id="ARBA00023180"/>
    </source>
</evidence>
<reference evidence="12 14" key="1">
    <citation type="submission" date="2014-03" db="EMBL/GenBank/DDBJ databases">
        <authorList>
            <person name="Casaregola S."/>
        </authorList>
    </citation>
    <scope>NUCLEOTIDE SEQUENCE [LARGE SCALE GENOMIC DNA]</scope>
    <source>
        <strain evidence="12 14">CLIB 918</strain>
    </source>
</reference>
<dbReference type="Proteomes" id="UP000242525">
    <property type="component" value="Unassembled WGS sequence"/>
</dbReference>
<dbReference type="Proteomes" id="UP000750522">
    <property type="component" value="Unassembled WGS sequence"/>
</dbReference>
<dbReference type="GO" id="GO:0005576">
    <property type="term" value="C:extracellular region"/>
    <property type="evidence" value="ECO:0007669"/>
    <property type="project" value="UniProtKB-ARBA"/>
</dbReference>
<dbReference type="PANTHER" id="PTHR16631">
    <property type="entry name" value="GLUCAN 1,3-BETA-GLUCOSIDASE"/>
    <property type="match status" value="1"/>
</dbReference>
<evidence type="ECO:0000256" key="10">
    <source>
        <dbReference type="RuleBase" id="RU004335"/>
    </source>
</evidence>
<dbReference type="SUPFAM" id="SSF51445">
    <property type="entry name" value="(Trans)glycosidases"/>
    <property type="match status" value="1"/>
</dbReference>
<organism evidence="12 14">
    <name type="scientific">Geotrichum candidum</name>
    <name type="common">Oospora lactis</name>
    <name type="synonym">Dipodascus geotrichum</name>
    <dbReference type="NCBI Taxonomy" id="1173061"/>
    <lineage>
        <taxon>Eukaryota</taxon>
        <taxon>Fungi</taxon>
        <taxon>Dikarya</taxon>
        <taxon>Ascomycota</taxon>
        <taxon>Saccharomycotina</taxon>
        <taxon>Dipodascomycetes</taxon>
        <taxon>Dipodascales</taxon>
        <taxon>Dipodascaceae</taxon>
        <taxon>Geotrichum</taxon>
    </lineage>
</organism>
<evidence type="ECO:0000256" key="6">
    <source>
        <dbReference type="ARBA" id="ARBA00022801"/>
    </source>
</evidence>
<evidence type="ECO:0000256" key="5">
    <source>
        <dbReference type="ARBA" id="ARBA00022729"/>
    </source>
</evidence>
<dbReference type="InterPro" id="IPR050732">
    <property type="entry name" value="Beta-glucan_modifiers"/>
</dbReference>
<feature type="chain" id="PRO_5044544390" evidence="11">
    <location>
        <begin position="23"/>
        <end position="376"/>
    </location>
</feature>
<reference evidence="13" key="3">
    <citation type="submission" date="2020-01" db="EMBL/GenBank/DDBJ databases">
        <authorList>
            <person name="Perkins V."/>
            <person name="Lessard M.-H."/>
            <person name="Dugat-Bony E."/>
            <person name="Frenette M."/>
            <person name="Labrie S."/>
        </authorList>
    </citation>
    <scope>NUCLEOTIDE SEQUENCE</scope>
    <source>
        <strain evidence="13">LMA-70</strain>
    </source>
</reference>
<evidence type="ECO:0000313" key="12">
    <source>
        <dbReference type="EMBL" id="CDO52098.1"/>
    </source>
</evidence>
<keyword evidence="6" id="KW-0378">Hydrolase</keyword>
<keyword evidence="14" id="KW-1185">Reference proteome</keyword>
<protein>
    <submittedName>
        <fullName evidence="12">Similar to Saccharomyces cerevisiae YGR279C SCW4 Cell wall protein with similarity to glucanases</fullName>
    </submittedName>
</protein>
<keyword evidence="5 11" id="KW-0732">Signal</keyword>
<evidence type="ECO:0000313" key="14">
    <source>
        <dbReference type="Proteomes" id="UP000242525"/>
    </source>
</evidence>
<keyword evidence="8" id="KW-0326">Glycosidase</keyword>
<evidence type="ECO:0000256" key="3">
    <source>
        <dbReference type="ARBA" id="ARBA00022512"/>
    </source>
</evidence>
<evidence type="ECO:0000256" key="1">
    <source>
        <dbReference type="ARBA" id="ARBA00004191"/>
    </source>
</evidence>
<comment type="caution">
    <text evidence="12">The sequence shown here is derived from an EMBL/GenBank/DDBJ whole genome shotgun (WGS) entry which is preliminary data.</text>
</comment>
<sequence length="376" mass="38399">MIFNSKLVVAASMAMTTLLATAQPVHVHNMHKRQDVVVEAVTVTVTVGADAAAATPAAAPAEDVAAAVDVAAAAPAVSSAAAAVSSAAPAATTTSVAVVASSTSAAAPSSSSSSSGSFTGGSKGIVYSPYKVGGCKTADEVKSDLAQLSGYEVIRIYGVDCDQVPNVLAALAPNQKVFFGIFDVANIESGLKTIADGVSQHGGWDVVHTISIGNELVNNGQATVDQIAGYISTAKSVLSGLGYTGPVVSVDTFIAVINNPGLCALSDYIAVNAHAFFDGQTKAEDSGKWVLGQIQRVWSACNAQGVQKSVFITESGWPSQGETNGVAVPSKENQEACVSSIKSIAGDSTILFTAFNDYWKADGPYNAEKYWGVYSS</sequence>
<evidence type="ECO:0000256" key="2">
    <source>
        <dbReference type="ARBA" id="ARBA00008773"/>
    </source>
</evidence>
<dbReference type="GO" id="GO:0009277">
    <property type="term" value="C:fungal-type cell wall"/>
    <property type="evidence" value="ECO:0007669"/>
    <property type="project" value="UniProtKB-ARBA"/>
</dbReference>
<accession>A0A0J9X4S0</accession>
<dbReference type="EMBL" id="QQZK01000447">
    <property type="protein sequence ID" value="KAF5092703.1"/>
    <property type="molecule type" value="Genomic_DNA"/>
</dbReference>
<evidence type="ECO:0000256" key="9">
    <source>
        <dbReference type="ARBA" id="ARBA00023316"/>
    </source>
</evidence>
<dbReference type="STRING" id="1173061.A0A0J9X4S0"/>
<keyword evidence="3" id="KW-0134">Cell wall</keyword>
<dbReference type="Gene3D" id="3.20.20.80">
    <property type="entry name" value="Glycosidases"/>
    <property type="match status" value="1"/>
</dbReference>
<keyword evidence="4" id="KW-0964">Secreted</keyword>
<reference evidence="13" key="2">
    <citation type="journal article" date="2020" name="Front. Microbiol.">
        <title>Phenotypic and Genetic Characterization of the Cheese Ripening Yeast Geotrichum candidum.</title>
        <authorList>
            <person name="Perkins V."/>
            <person name="Vignola S."/>
            <person name="Lessard M.H."/>
            <person name="Plante P.L."/>
            <person name="Corbeil J."/>
            <person name="Dugat-Bony E."/>
            <person name="Frenette M."/>
            <person name="Labrie S."/>
        </authorList>
    </citation>
    <scope>NUCLEOTIDE SEQUENCE</scope>
    <source>
        <strain evidence="13">LMA-70</strain>
    </source>
</reference>